<comment type="catalytic activity">
    <reaction evidence="25">
        <text>N-octadecanoyl-1,2-di-(9Z-octadecenoyl)-sn-glycero-3-phosphoethanolamine + H2O = N-octadecanoyl ethanolamine + 1,2-di-(9Z-octadecenoyl)-sn-glycero-3-phosphate + H(+)</text>
        <dbReference type="Rhea" id="RHEA:45536"/>
        <dbReference type="ChEBI" id="CHEBI:15377"/>
        <dbReference type="ChEBI" id="CHEBI:15378"/>
        <dbReference type="ChEBI" id="CHEBI:74546"/>
        <dbReference type="ChEBI" id="CHEBI:85292"/>
        <dbReference type="ChEBI" id="CHEBI:85299"/>
    </reaction>
    <physiologicalReaction direction="left-to-right" evidence="25">
        <dbReference type="Rhea" id="RHEA:45537"/>
    </physiologicalReaction>
</comment>
<proteinExistence type="inferred from homology"/>
<comment type="catalytic activity">
    <reaction evidence="27">
        <text>N-hexadecanoyl-1,2-di-(9Z-octadecenoyl)-sn-glycero-3-phosphoethanolamine + H2O = N-hexadecanoylethanolamine + 1,2-di-(9Z-octadecenoyl)-sn-glycero-3-phosphate + H(+)</text>
        <dbReference type="Rhea" id="RHEA:45540"/>
        <dbReference type="ChEBI" id="CHEBI:15377"/>
        <dbReference type="ChEBI" id="CHEBI:15378"/>
        <dbReference type="ChEBI" id="CHEBI:71464"/>
        <dbReference type="ChEBI" id="CHEBI:74546"/>
        <dbReference type="ChEBI" id="CHEBI:78097"/>
    </reaction>
    <physiologicalReaction direction="left-to-right" evidence="27">
        <dbReference type="Rhea" id="RHEA:45541"/>
    </physiologicalReaction>
</comment>
<evidence type="ECO:0000256" key="29">
    <source>
        <dbReference type="ARBA" id="ARBA00047759"/>
    </source>
</evidence>
<keyword evidence="44" id="KW-1185">Reference proteome</keyword>
<evidence type="ECO:0000256" key="37">
    <source>
        <dbReference type="ARBA" id="ARBA00048938"/>
    </source>
</evidence>
<comment type="catalytic activity">
    <reaction evidence="30">
        <text>N-dodecanoyl-1,2-di-(9Z-octadecenoyl)-sn-glycero-3-phosphoethanolamine + H2O = N-dodecanoylethanolamine + 1,2-di-(9Z-octadecenoyl)-sn-glycero-3-phosphate + H(+)</text>
        <dbReference type="Rhea" id="RHEA:45556"/>
        <dbReference type="ChEBI" id="CHEBI:15377"/>
        <dbReference type="ChEBI" id="CHEBI:15378"/>
        <dbReference type="ChEBI" id="CHEBI:74546"/>
        <dbReference type="ChEBI" id="CHEBI:85263"/>
        <dbReference type="ChEBI" id="CHEBI:85294"/>
    </reaction>
    <physiologicalReaction direction="left-to-right" evidence="30">
        <dbReference type="Rhea" id="RHEA:45557"/>
    </physiologicalReaction>
</comment>
<comment type="catalytic activity">
    <reaction evidence="37">
        <text>N-butanoyl-1-hexadecanoyl-2-(9Z,12Z-octadecadienoyl)-sn-glycero-3-phosphoethanolamine + H2O = N-butanoyl ethanolamine + 1-hexadecanoyl-2-(9Z,12Z-octadecadienoyl)-sn-glycero-3-phosphate + H(+)</text>
        <dbReference type="Rhea" id="RHEA:45620"/>
        <dbReference type="ChEBI" id="CHEBI:15377"/>
        <dbReference type="ChEBI" id="CHEBI:15378"/>
        <dbReference type="ChEBI" id="CHEBI:72860"/>
        <dbReference type="ChEBI" id="CHEBI:85298"/>
        <dbReference type="ChEBI" id="CHEBI:85304"/>
    </reaction>
    <physiologicalReaction direction="left-to-right" evidence="37">
        <dbReference type="Rhea" id="RHEA:45621"/>
    </physiologicalReaction>
</comment>
<organism evidence="42 44">
    <name type="scientific">Dinothrombium tinctorium</name>
    <dbReference type="NCBI Taxonomy" id="1965070"/>
    <lineage>
        <taxon>Eukaryota</taxon>
        <taxon>Metazoa</taxon>
        <taxon>Ecdysozoa</taxon>
        <taxon>Arthropoda</taxon>
        <taxon>Chelicerata</taxon>
        <taxon>Arachnida</taxon>
        <taxon>Acari</taxon>
        <taxon>Acariformes</taxon>
        <taxon>Trombidiformes</taxon>
        <taxon>Prostigmata</taxon>
        <taxon>Anystina</taxon>
        <taxon>Parasitengona</taxon>
        <taxon>Trombidioidea</taxon>
        <taxon>Trombidiidae</taxon>
        <taxon>Dinothrombium</taxon>
    </lineage>
</organism>
<evidence type="ECO:0000256" key="15">
    <source>
        <dbReference type="ARBA" id="ARBA00022833"/>
    </source>
</evidence>
<evidence type="ECO:0000256" key="26">
    <source>
        <dbReference type="ARBA" id="ARBA00047456"/>
    </source>
</evidence>
<evidence type="ECO:0000256" key="2">
    <source>
        <dbReference type="ARBA" id="ARBA00004146"/>
    </source>
</evidence>
<dbReference type="SUPFAM" id="SSF56281">
    <property type="entry name" value="Metallo-hydrolase/oxidoreductase"/>
    <property type="match status" value="1"/>
</dbReference>
<dbReference type="AlphaFoldDB" id="A0A3S3NXN3"/>
<evidence type="ECO:0000313" key="43">
    <source>
        <dbReference type="EMBL" id="RWS11884.1"/>
    </source>
</evidence>
<comment type="catalytic activity">
    <reaction evidence="29">
        <text>N-tetradecanoyl-1,2-di-(9Z-octadecenoyl)-sn-glycero-3-phosphoethanolamine + H2O = N-tetradecanoylethanolamine + 1,2-di-(9Z-octadecenoyl)-sn-glycero-3-phosphate + H(+)</text>
        <dbReference type="Rhea" id="RHEA:45552"/>
        <dbReference type="ChEBI" id="CHEBI:15377"/>
        <dbReference type="ChEBI" id="CHEBI:15378"/>
        <dbReference type="ChEBI" id="CHEBI:74546"/>
        <dbReference type="ChEBI" id="CHEBI:85262"/>
        <dbReference type="ChEBI" id="CHEBI:85293"/>
    </reaction>
    <physiologicalReaction direction="left-to-right" evidence="29">
        <dbReference type="Rhea" id="RHEA:45553"/>
    </physiologicalReaction>
</comment>
<dbReference type="PANTHER" id="PTHR15032:SF4">
    <property type="entry name" value="N-ACYL-PHOSPHATIDYLETHANOLAMINE-HYDROLYZING PHOSPHOLIPASE D"/>
    <property type="match status" value="1"/>
</dbReference>
<keyword evidence="17" id="KW-0007">Acetylation</keyword>
<evidence type="ECO:0000256" key="38">
    <source>
        <dbReference type="ARBA" id="ARBA00049023"/>
    </source>
</evidence>
<dbReference type="Pfam" id="PF12706">
    <property type="entry name" value="Lactamase_B_2"/>
    <property type="match status" value="1"/>
</dbReference>
<dbReference type="GO" id="GO:0070290">
    <property type="term" value="F:N-acylphosphatidylethanolamine-specific phospholipase D activity"/>
    <property type="evidence" value="ECO:0007669"/>
    <property type="project" value="UniProtKB-EC"/>
</dbReference>
<keyword evidence="16" id="KW-0442">Lipid degradation</keyword>
<feature type="region of interest" description="Disordered" evidence="40">
    <location>
        <begin position="20"/>
        <end position="113"/>
    </location>
</feature>
<dbReference type="GO" id="GO:0005635">
    <property type="term" value="C:nuclear envelope"/>
    <property type="evidence" value="ECO:0007669"/>
    <property type="project" value="UniProtKB-SubCell"/>
</dbReference>
<evidence type="ECO:0000256" key="30">
    <source>
        <dbReference type="ARBA" id="ARBA00047926"/>
    </source>
</evidence>
<evidence type="ECO:0000256" key="7">
    <source>
        <dbReference type="ARBA" id="ARBA00010127"/>
    </source>
</evidence>
<comment type="catalytic activity">
    <reaction evidence="35">
        <text>N,1,2-tri-(9Z-octadecenoyl)-sn-glycero-3-phosphoethanolamine + H2O = N-(9Z-octadecenoyl) ethanolamine + 1,2-di-(9Z-octadecenoyl)-sn-glycero-3-phosphate + H(+)</text>
        <dbReference type="Rhea" id="RHEA:45532"/>
        <dbReference type="ChEBI" id="CHEBI:15377"/>
        <dbReference type="ChEBI" id="CHEBI:15378"/>
        <dbReference type="ChEBI" id="CHEBI:71466"/>
        <dbReference type="ChEBI" id="CHEBI:74546"/>
        <dbReference type="ChEBI" id="CHEBI:85291"/>
    </reaction>
    <physiologicalReaction direction="left-to-right" evidence="35">
        <dbReference type="Rhea" id="RHEA:45533"/>
    </physiologicalReaction>
</comment>
<comment type="catalytic activity">
    <reaction evidence="33">
        <text>N-decanoyl-1-hexadecanoyl-2-(9Z,12Z-octadecadienoyl)-sn-glycero-3-phosphoethanolamine + H2O = N-decanoyl ethanolamine + 1-hexadecanoyl-2-(9Z,12Z-octadecadienoyl)-sn-glycero-3-phosphate + H(+)</text>
        <dbReference type="Rhea" id="RHEA:45608"/>
        <dbReference type="ChEBI" id="CHEBI:15377"/>
        <dbReference type="ChEBI" id="CHEBI:15378"/>
        <dbReference type="ChEBI" id="CHEBI:72860"/>
        <dbReference type="ChEBI" id="CHEBI:85295"/>
        <dbReference type="ChEBI" id="CHEBI:85301"/>
    </reaction>
    <physiologicalReaction direction="left-to-right" evidence="33">
        <dbReference type="Rhea" id="RHEA:45609"/>
    </physiologicalReaction>
</comment>
<name>A0A3S3NXN3_9ACAR</name>
<keyword evidence="21" id="KW-0539">Nucleus</keyword>
<evidence type="ECO:0000256" key="1">
    <source>
        <dbReference type="ARBA" id="ARBA00001947"/>
    </source>
</evidence>
<feature type="compositionally biased region" description="Low complexity" evidence="40">
    <location>
        <begin position="49"/>
        <end position="67"/>
    </location>
</feature>
<evidence type="ECO:0000256" key="4">
    <source>
        <dbReference type="ARBA" id="ARBA00004395"/>
    </source>
</evidence>
<reference evidence="42 44" key="1">
    <citation type="journal article" date="2018" name="Gigascience">
        <title>Genomes of trombidid mites reveal novel predicted allergens and laterally-transferred genes associated with secondary metabolism.</title>
        <authorList>
            <person name="Dong X."/>
            <person name="Chaisiri K."/>
            <person name="Xia D."/>
            <person name="Armstrong S.D."/>
            <person name="Fang Y."/>
            <person name="Donnelly M.J."/>
            <person name="Kadowaki T."/>
            <person name="McGarry J.W."/>
            <person name="Darby A.C."/>
            <person name="Makepeace B.L."/>
        </authorList>
    </citation>
    <scope>NUCLEOTIDE SEQUENCE [LARGE SCALE GENOMIC DNA]</scope>
    <source>
        <strain evidence="42">UoL-WK</strain>
    </source>
</reference>
<evidence type="ECO:0000256" key="8">
    <source>
        <dbReference type="ARBA" id="ARBA00011543"/>
    </source>
</evidence>
<dbReference type="InterPro" id="IPR001279">
    <property type="entry name" value="Metallo-B-lactamas"/>
</dbReference>
<evidence type="ECO:0000259" key="41">
    <source>
        <dbReference type="Pfam" id="PF12706"/>
    </source>
</evidence>
<evidence type="ECO:0000256" key="34">
    <source>
        <dbReference type="ARBA" id="ARBA00048593"/>
    </source>
</evidence>
<dbReference type="CDD" id="cd16283">
    <property type="entry name" value="RomA-like_MBL-fold"/>
    <property type="match status" value="1"/>
</dbReference>
<evidence type="ECO:0000256" key="23">
    <source>
        <dbReference type="ARBA" id="ARBA00045525"/>
    </source>
</evidence>
<evidence type="ECO:0000256" key="21">
    <source>
        <dbReference type="ARBA" id="ARBA00023242"/>
    </source>
</evidence>
<comment type="function">
    <text evidence="23">D-type phospholipase that hydrolyzes N-acyl-phosphatidylethanolamines (NAPEs) to produce bioactive N-acylethanolamines/fatty acid ethanolamides (NAEs/FAEs) and phosphatidic acid. Cleaves the terminal phosphodiester bond of diacyl- and alkenylacyl-NAPEs, primarily playing a role in the generation of long-chain saturated and monounsaturated NAEs in the brain. May control NAPE homeostasis in dopaminergic neuron membranes and regulate neuron survival, partly through RAC1 activation. As a regulator of lipid metabolism in the adipose tissue, mediates the crosstalk between adipocytes, gut microbiota and immune cells to control body temperature and weight. In particular, regulates energy homeostasis by promoting cold-induced brown or beige adipocyte differentiation program to generate heat from fatty acids and glucose. Has limited D-type phospholipase activity toward N-acyl lyso-NAPEs.</text>
</comment>
<dbReference type="GO" id="GO:0009395">
    <property type="term" value="P:phospholipid catabolic process"/>
    <property type="evidence" value="ECO:0007669"/>
    <property type="project" value="UniProtKB-KW"/>
</dbReference>
<evidence type="ECO:0000256" key="12">
    <source>
        <dbReference type="ARBA" id="ARBA00022723"/>
    </source>
</evidence>
<dbReference type="STRING" id="1965070.A0A3S3NXN3"/>
<comment type="catalytic activity">
    <reaction evidence="26">
        <text>N,1-dihexadecanoyl-sn-glycero-3-phosphoethanolamine + H2O = N-hexadecanoylethanolamine + 1-hexadecanoyl-sn-glycero-3-phosphate + H(+)</text>
        <dbReference type="Rhea" id="RHEA:45592"/>
        <dbReference type="ChEBI" id="CHEBI:15377"/>
        <dbReference type="ChEBI" id="CHEBI:15378"/>
        <dbReference type="ChEBI" id="CHEBI:57518"/>
        <dbReference type="ChEBI" id="CHEBI:71464"/>
        <dbReference type="ChEBI" id="CHEBI:85335"/>
    </reaction>
    <physiologicalReaction direction="left-to-right" evidence="26">
        <dbReference type="Rhea" id="RHEA:45593"/>
    </physiologicalReaction>
</comment>
<dbReference type="EMBL" id="NCKU01001816">
    <property type="protein sequence ID" value="RWS11168.1"/>
    <property type="molecule type" value="Genomic_DNA"/>
</dbReference>
<comment type="subcellular location">
    <subcellularLocation>
        <location evidence="2">Early endosome membrane</location>
    </subcellularLocation>
    <subcellularLocation>
        <location evidence="5">Endosome membrane</location>
        <topology evidence="5">Peripheral membrane protein</topology>
    </subcellularLocation>
    <subcellularLocation>
        <location evidence="4">Golgi apparatus membrane</location>
        <topology evidence="4">Peripheral membrane protein</topology>
    </subcellularLocation>
    <subcellularLocation>
        <location evidence="3">Nucleus envelope</location>
    </subcellularLocation>
    <subcellularLocation>
        <location evidence="6">Nucleus</location>
        <location evidence="6">Nucleoplasm</location>
    </subcellularLocation>
</comment>
<evidence type="ECO:0000256" key="35">
    <source>
        <dbReference type="ARBA" id="ARBA00048630"/>
    </source>
</evidence>
<comment type="caution">
    <text evidence="42">The sequence shown here is derived from an EMBL/GenBank/DDBJ whole genome shotgun (WGS) entry which is preliminary data.</text>
</comment>
<feature type="region of interest" description="Disordered" evidence="40">
    <location>
        <begin position="557"/>
        <end position="579"/>
    </location>
</feature>
<feature type="compositionally biased region" description="Polar residues" evidence="40">
    <location>
        <begin position="159"/>
        <end position="185"/>
    </location>
</feature>
<feature type="non-terminal residue" evidence="42">
    <location>
        <position position="1"/>
    </location>
</feature>
<keyword evidence="20" id="KW-0472">Membrane</keyword>
<evidence type="ECO:0000256" key="13">
    <source>
        <dbReference type="ARBA" id="ARBA00022753"/>
    </source>
</evidence>
<evidence type="ECO:0000313" key="42">
    <source>
        <dbReference type="EMBL" id="RWS11168.1"/>
    </source>
</evidence>
<comment type="catalytic activity">
    <reaction evidence="32">
        <text>N,1-dihexadecanoyl-2-(9Z,12Z-octadecadienoyl)-sn-glycero-3-phosphoethanolamine + H2O = 1-hexadecanoyl-2-(9Z,12Z-octadecadienoyl)-sn-glycero-3-phosphate + N-hexadecanoylethanolamine + H(+)</text>
        <dbReference type="Rhea" id="RHEA:45596"/>
        <dbReference type="ChEBI" id="CHEBI:15377"/>
        <dbReference type="ChEBI" id="CHEBI:15378"/>
        <dbReference type="ChEBI" id="CHEBI:71464"/>
        <dbReference type="ChEBI" id="CHEBI:72860"/>
        <dbReference type="ChEBI" id="CHEBI:85334"/>
    </reaction>
    <physiologicalReaction direction="left-to-right" evidence="32">
        <dbReference type="Rhea" id="RHEA:45597"/>
    </physiologicalReaction>
</comment>
<dbReference type="EC" id="3.1.4.54" evidence="9"/>
<evidence type="ECO:0000256" key="33">
    <source>
        <dbReference type="ARBA" id="ARBA00048371"/>
    </source>
</evidence>
<dbReference type="EMBL" id="NCKU01001530">
    <property type="protein sequence ID" value="RWS11884.1"/>
    <property type="molecule type" value="Genomic_DNA"/>
</dbReference>
<evidence type="ECO:0000256" key="31">
    <source>
        <dbReference type="ARBA" id="ARBA00048025"/>
    </source>
</evidence>
<dbReference type="GO" id="GO:0000139">
    <property type="term" value="C:Golgi membrane"/>
    <property type="evidence" value="ECO:0007669"/>
    <property type="project" value="UniProtKB-SubCell"/>
</dbReference>
<evidence type="ECO:0000256" key="39">
    <source>
        <dbReference type="ARBA" id="ARBA00049463"/>
    </source>
</evidence>
<gene>
    <name evidence="43" type="ORF">B4U79_05961</name>
    <name evidence="42" type="ORF">B4U79_06939</name>
</gene>
<keyword evidence="15" id="KW-0862">Zinc</keyword>
<feature type="region of interest" description="Disordered" evidence="40">
    <location>
        <begin position="158"/>
        <end position="217"/>
    </location>
</feature>
<protein>
    <recommendedName>
        <fullName evidence="10">N-acyl-phosphatidylethanolamine-hydrolyzing phospholipase D</fullName>
        <ecNumber evidence="9">3.1.4.54</ecNumber>
    </recommendedName>
</protein>
<comment type="catalytic activity">
    <reaction evidence="38">
        <text>1-O-(1Z-octadecenoyl)-2-(9Z-octadecenoyl)-sn-glycero-3-phospho-N-hexadecanoyl-ethanolamine + H2O = 1-O-(1Z-octadecenoyl)-2-(9Z-octadecenoyl)-sn-glycero-3-phosphate + N-hexadecanoylethanolamine + H(+)</text>
        <dbReference type="Rhea" id="RHEA:56464"/>
        <dbReference type="ChEBI" id="CHEBI:15377"/>
        <dbReference type="ChEBI" id="CHEBI:15378"/>
        <dbReference type="ChEBI" id="CHEBI:71464"/>
        <dbReference type="ChEBI" id="CHEBI:138663"/>
        <dbReference type="ChEBI" id="CHEBI:140452"/>
    </reaction>
    <physiologicalReaction direction="left-to-right" evidence="38">
        <dbReference type="Rhea" id="RHEA:56465"/>
    </physiologicalReaction>
</comment>
<evidence type="ECO:0000256" key="5">
    <source>
        <dbReference type="ARBA" id="ARBA00004481"/>
    </source>
</evidence>
<feature type="compositionally biased region" description="Low complexity" evidence="40">
    <location>
        <begin position="187"/>
        <end position="213"/>
    </location>
</feature>
<evidence type="ECO:0000256" key="10">
    <source>
        <dbReference type="ARBA" id="ARBA00016017"/>
    </source>
</evidence>
<evidence type="ECO:0000256" key="20">
    <source>
        <dbReference type="ARBA" id="ARBA00023136"/>
    </source>
</evidence>
<comment type="similarity">
    <text evidence="7">Belongs to the NAPE-PLD family.</text>
</comment>
<evidence type="ECO:0000256" key="22">
    <source>
        <dbReference type="ARBA" id="ARBA00023264"/>
    </source>
</evidence>
<evidence type="ECO:0000256" key="16">
    <source>
        <dbReference type="ARBA" id="ARBA00022963"/>
    </source>
</evidence>
<evidence type="ECO:0000256" key="17">
    <source>
        <dbReference type="ARBA" id="ARBA00022990"/>
    </source>
</evidence>
<evidence type="ECO:0000256" key="19">
    <source>
        <dbReference type="ARBA" id="ARBA00023098"/>
    </source>
</evidence>
<comment type="catalytic activity">
    <reaction evidence="39">
        <text>N-octanoyl-1-hexadecanoyl-2-(9Z,12Z-octadecadienoyl)-sn-glycero-3-phosphoethanolamine + H2O = N-octanoyl ethanolamine + 1-hexadecanoyl-2-(9Z,12Z-octadecadienoyl)-sn-glycero-3-phosphate + H(+)</text>
        <dbReference type="Rhea" id="RHEA:45612"/>
        <dbReference type="ChEBI" id="CHEBI:15377"/>
        <dbReference type="ChEBI" id="CHEBI:15378"/>
        <dbReference type="ChEBI" id="CHEBI:72860"/>
        <dbReference type="ChEBI" id="CHEBI:85296"/>
        <dbReference type="ChEBI" id="CHEBI:85302"/>
    </reaction>
    <physiologicalReaction direction="left-to-right" evidence="39">
        <dbReference type="Rhea" id="RHEA:45613"/>
    </physiologicalReaction>
</comment>
<evidence type="ECO:0000256" key="36">
    <source>
        <dbReference type="ARBA" id="ARBA00048796"/>
    </source>
</evidence>
<evidence type="ECO:0000256" key="9">
    <source>
        <dbReference type="ARBA" id="ARBA00012279"/>
    </source>
</evidence>
<dbReference type="GO" id="GO:0070291">
    <property type="term" value="P:N-acylethanolamine metabolic process"/>
    <property type="evidence" value="ECO:0007669"/>
    <property type="project" value="TreeGrafter"/>
</dbReference>
<comment type="catalytic activity">
    <reaction evidence="36">
        <text>N-(5Z,8Z,11Z,14Z-eicosatetraenoyl)-1,2-diacyl-sn-glycero-3-phosphoethanolamine + H2O = N-(5Z,8Z,11Z,14Z-eicosatetraenoyl)-ethanolamine + a 1,2-diacyl-sn-glycero-3-phosphate + H(+)</text>
        <dbReference type="Rhea" id="RHEA:56548"/>
        <dbReference type="ChEBI" id="CHEBI:2700"/>
        <dbReference type="ChEBI" id="CHEBI:15377"/>
        <dbReference type="ChEBI" id="CHEBI:15378"/>
        <dbReference type="ChEBI" id="CHEBI:58608"/>
        <dbReference type="ChEBI" id="CHEBI:140532"/>
    </reaction>
    <physiologicalReaction direction="left-to-right" evidence="36">
        <dbReference type="Rhea" id="RHEA:56549"/>
    </physiologicalReaction>
</comment>
<evidence type="ECO:0000256" key="24">
    <source>
        <dbReference type="ARBA" id="ARBA00047392"/>
    </source>
</evidence>
<keyword evidence="22" id="KW-1208">Phospholipid metabolism</keyword>
<comment type="catalytic activity">
    <reaction evidence="24">
        <text>N-(5Z,8Z,11Z,14Z-eicosatetraenoyl)-1-(9Z-octadecenoyl)-sn-glycero-3-phosphoethanolamine + H2O = N-(5Z,8Z,11Z,14Z-eicosatetraenoyl)-ethanolamine + 1-(9Z-octadecenoyl)-sn-glycero-3-phosphate + H(+)</text>
        <dbReference type="Rhea" id="RHEA:45544"/>
        <dbReference type="ChEBI" id="CHEBI:2700"/>
        <dbReference type="ChEBI" id="CHEBI:15377"/>
        <dbReference type="ChEBI" id="CHEBI:15378"/>
        <dbReference type="ChEBI" id="CHEBI:74544"/>
        <dbReference type="ChEBI" id="CHEBI:85223"/>
    </reaction>
    <physiologicalReaction direction="left-to-right" evidence="24">
        <dbReference type="Rhea" id="RHEA:45545"/>
    </physiologicalReaction>
</comment>
<feature type="compositionally biased region" description="Polar residues" evidence="40">
    <location>
        <begin position="76"/>
        <end position="86"/>
    </location>
</feature>
<evidence type="ECO:0000256" key="40">
    <source>
        <dbReference type="SAM" id="MobiDB-lite"/>
    </source>
</evidence>
<reference evidence="42" key="2">
    <citation type="submission" date="2018-11" db="EMBL/GenBank/DDBJ databases">
        <title>Trombidioid mite genomics.</title>
        <authorList>
            <person name="Dong X."/>
        </authorList>
    </citation>
    <scope>NUCLEOTIDE SEQUENCE</scope>
    <source>
        <strain evidence="42">UoL-WK</strain>
    </source>
</reference>
<dbReference type="GO" id="GO:0005654">
    <property type="term" value="C:nucleoplasm"/>
    <property type="evidence" value="ECO:0007669"/>
    <property type="project" value="UniProtKB-SubCell"/>
</dbReference>
<dbReference type="OrthoDB" id="332863at2759"/>
<evidence type="ECO:0000256" key="11">
    <source>
        <dbReference type="ARBA" id="ARBA00022668"/>
    </source>
</evidence>
<evidence type="ECO:0000256" key="32">
    <source>
        <dbReference type="ARBA" id="ARBA00048295"/>
    </source>
</evidence>
<comment type="catalytic activity">
    <reaction evidence="34">
        <text>N-hexanoyl-1-hexadecanoyl-2-(9Z,12Z-octadecadienoyl)-sn-glycero-3-phosphoethanolamine + H2O = N-hexanoyl ethanolamine + 1-hexadecanoyl-2-(9Z,12Z-octadecadienoyl)-sn-glycero-3-phosphate + H(+)</text>
        <dbReference type="Rhea" id="RHEA:45616"/>
        <dbReference type="ChEBI" id="CHEBI:15377"/>
        <dbReference type="ChEBI" id="CHEBI:15378"/>
        <dbReference type="ChEBI" id="CHEBI:72860"/>
        <dbReference type="ChEBI" id="CHEBI:85297"/>
        <dbReference type="ChEBI" id="CHEBI:85303"/>
    </reaction>
    <physiologicalReaction direction="left-to-right" evidence="34">
        <dbReference type="Rhea" id="RHEA:45617"/>
    </physiologicalReaction>
</comment>
<dbReference type="GO" id="GO:0031901">
    <property type="term" value="C:early endosome membrane"/>
    <property type="evidence" value="ECO:0007669"/>
    <property type="project" value="UniProtKB-SubCell"/>
</dbReference>
<dbReference type="InterPro" id="IPR036866">
    <property type="entry name" value="RibonucZ/Hydroxyglut_hydro"/>
</dbReference>
<evidence type="ECO:0000256" key="6">
    <source>
        <dbReference type="ARBA" id="ARBA00004642"/>
    </source>
</evidence>
<keyword evidence="11" id="KW-0595">Phospholipid degradation</keyword>
<evidence type="ECO:0000256" key="27">
    <source>
        <dbReference type="ARBA" id="ARBA00047474"/>
    </source>
</evidence>
<keyword evidence="12" id="KW-0479">Metal-binding</keyword>
<evidence type="ECO:0000313" key="44">
    <source>
        <dbReference type="Proteomes" id="UP000285301"/>
    </source>
</evidence>
<evidence type="ECO:0000256" key="28">
    <source>
        <dbReference type="ARBA" id="ARBA00047528"/>
    </source>
</evidence>
<dbReference type="GO" id="GO:0070292">
    <property type="term" value="P:N-acylphosphatidylethanolamine metabolic process"/>
    <property type="evidence" value="ECO:0007669"/>
    <property type="project" value="TreeGrafter"/>
</dbReference>
<comment type="catalytic activity">
    <reaction evidence="31">
        <text>N-(5Z,8Z,11Z,14Z-eicosatetraenoyl)-1,2-di-(9Z-octadecenoyl)-sn-glycero-3-phosphoethanolamine + H2O = N-(5Z,8Z,11Z,14Z-eicosatetraenoyl)-ethanolamine + 1,2-di-(9Z-octadecenoyl)-sn-glycero-3-phosphate + H(+)</text>
        <dbReference type="Rhea" id="RHEA:45528"/>
        <dbReference type="ChEBI" id="CHEBI:2700"/>
        <dbReference type="ChEBI" id="CHEBI:15377"/>
        <dbReference type="ChEBI" id="CHEBI:15378"/>
        <dbReference type="ChEBI" id="CHEBI:74546"/>
        <dbReference type="ChEBI" id="CHEBI:85277"/>
    </reaction>
    <physiologicalReaction direction="left-to-right" evidence="31">
        <dbReference type="Rhea" id="RHEA:45529"/>
    </physiologicalReaction>
</comment>
<keyword evidence="19" id="KW-0443">Lipid metabolism</keyword>
<dbReference type="Gene3D" id="3.60.15.10">
    <property type="entry name" value="Ribonuclease Z/Hydroxyacylglutathione hydrolase-like"/>
    <property type="match status" value="1"/>
</dbReference>
<accession>A0A3S3NXN3</accession>
<dbReference type="GO" id="GO:0031123">
    <property type="term" value="P:RNA 3'-end processing"/>
    <property type="evidence" value="ECO:0007669"/>
    <property type="project" value="UniProtKB-ARBA"/>
</dbReference>
<keyword evidence="18" id="KW-0333">Golgi apparatus</keyword>
<comment type="catalytic activity">
    <reaction evidence="28">
        <text>N,1-diacyl-sn-glycero-3-phosphoethanolamine + H2O = an N-acylethanolamine + a 1-acyl-sn-glycero-3-phosphate + H(+)</text>
        <dbReference type="Rhea" id="RHEA:53164"/>
        <dbReference type="ChEBI" id="CHEBI:15377"/>
        <dbReference type="ChEBI" id="CHEBI:15378"/>
        <dbReference type="ChEBI" id="CHEBI:52640"/>
        <dbReference type="ChEBI" id="CHEBI:57970"/>
        <dbReference type="ChEBI" id="CHEBI:85216"/>
    </reaction>
    <physiologicalReaction direction="left-to-right" evidence="28">
        <dbReference type="Rhea" id="RHEA:53165"/>
    </physiologicalReaction>
</comment>
<feature type="compositionally biased region" description="Low complexity" evidence="40">
    <location>
        <begin position="88"/>
        <end position="99"/>
    </location>
</feature>
<sequence>ALKTKPITLSEARAEKDDKINRNINSVNDFEAINMKTTDTSTKSKESDQSSPTPSLPSTTGSSLTLSIKQKKGAKSTPNTPSTPSFISRLLSNGLSSSNTPIETPSDENDSQVDEFGRRLVRRSSIICSSGNDKYSYDSETVKIPYRSIDVYEKHHNNKSALSSTTSLNTPKFSRTPSRISSVTFASDRSSMPRSDMSIESNESSSNASSPSSLFGPRVKRDSVVQSAKFGAHRSVCVNGRFQNPWETWEPLRFTNILKFGLAKDKSNIPNKEQLDIVLPVVKPQFDSDPNENELQITWLGHATVVVQMDNVTFITDPIFSERASPSQVIGPRRYREPPCTIHDLPSNLDAVVISHNHYDHLDLNTVTMLNARYGVELRWFVPLGLKSWFDQVGIDNVIELDWWEENCVPDKNDVSFVFTPSQHWSKRTLSDDNKSLWGSWTIIGPRHRFYFAGDTGYCPVFKEIGHLYGPFSVAAIPIGAYEPRWFMKYQHINPEEAVLIHEDIKSKFSIGVHWGTFSLANEYYLDPPVKLRDALEAKKLSLDSFVTFKHGETRVVKSDGSSAPQRPKRSRTLRNEKT</sequence>
<dbReference type="PANTHER" id="PTHR15032">
    <property type="entry name" value="N-ACYL-PHOSPHATIDYLETHANOLAMINE-HYDROLYZING PHOSPHOLIPASE D"/>
    <property type="match status" value="1"/>
</dbReference>
<evidence type="ECO:0000256" key="3">
    <source>
        <dbReference type="ARBA" id="ARBA00004259"/>
    </source>
</evidence>
<evidence type="ECO:0000256" key="14">
    <source>
        <dbReference type="ARBA" id="ARBA00022801"/>
    </source>
</evidence>
<keyword evidence="13" id="KW-0967">Endosome</keyword>
<comment type="cofactor">
    <cofactor evidence="1">
        <name>Zn(2+)</name>
        <dbReference type="ChEBI" id="CHEBI:29105"/>
    </cofactor>
</comment>
<feature type="domain" description="Metallo-beta-lactamase" evidence="41">
    <location>
        <begin position="314"/>
        <end position="515"/>
    </location>
</feature>
<comment type="subunit">
    <text evidence="8">Homodimer. Bile acids promote the assembly of inactive monomers into an active dimer and enable catalysis.</text>
</comment>
<dbReference type="Proteomes" id="UP000285301">
    <property type="component" value="Unassembled WGS sequence"/>
</dbReference>
<keyword evidence="14" id="KW-0378">Hydrolase</keyword>
<dbReference type="FunFam" id="3.60.15.10:FF:000016">
    <property type="entry name" value="N-acyl-phosphatidylethanolamine-hydrolyzing phospholipase D, putative"/>
    <property type="match status" value="1"/>
</dbReference>
<dbReference type="GO" id="GO:0046872">
    <property type="term" value="F:metal ion binding"/>
    <property type="evidence" value="ECO:0007669"/>
    <property type="project" value="UniProtKB-KW"/>
</dbReference>
<evidence type="ECO:0000256" key="18">
    <source>
        <dbReference type="ARBA" id="ARBA00023034"/>
    </source>
</evidence>
<evidence type="ECO:0000256" key="25">
    <source>
        <dbReference type="ARBA" id="ARBA00047399"/>
    </source>
</evidence>